<dbReference type="Proteomes" id="UP000305888">
    <property type="component" value="Chromosome"/>
</dbReference>
<name>A0A5B8FZ19_9RHOB</name>
<evidence type="ECO:0000259" key="4">
    <source>
        <dbReference type="PROSITE" id="PS01124"/>
    </source>
</evidence>
<dbReference type="SMART" id="SM00342">
    <property type="entry name" value="HTH_ARAC"/>
    <property type="match status" value="1"/>
</dbReference>
<keyword evidence="1" id="KW-0805">Transcription regulation</keyword>
<dbReference type="InterPro" id="IPR020449">
    <property type="entry name" value="Tscrpt_reg_AraC-type_HTH"/>
</dbReference>
<dbReference type="PANTHER" id="PTHR43280">
    <property type="entry name" value="ARAC-FAMILY TRANSCRIPTIONAL REGULATOR"/>
    <property type="match status" value="1"/>
</dbReference>
<dbReference type="PANTHER" id="PTHR43280:SF32">
    <property type="entry name" value="TRANSCRIPTIONAL REGULATORY PROTEIN"/>
    <property type="match status" value="1"/>
</dbReference>
<dbReference type="GO" id="GO:0043565">
    <property type="term" value="F:sequence-specific DNA binding"/>
    <property type="evidence" value="ECO:0007669"/>
    <property type="project" value="InterPro"/>
</dbReference>
<reference evidence="5 6" key="1">
    <citation type="submission" date="2019-06" db="EMBL/GenBank/DDBJ databases">
        <title>Genome sequence of Rhodobacteraceae bacterium D4M1.</title>
        <authorList>
            <person name="Cao J."/>
        </authorList>
    </citation>
    <scope>NUCLEOTIDE SEQUENCE [LARGE SCALE GENOMIC DNA]</scope>
    <source>
        <strain evidence="5 6">D4M1</strain>
    </source>
</reference>
<organism evidence="5 6">
    <name type="scientific">Paroceanicella profunda</name>
    <dbReference type="NCBI Taxonomy" id="2579971"/>
    <lineage>
        <taxon>Bacteria</taxon>
        <taxon>Pseudomonadati</taxon>
        <taxon>Pseudomonadota</taxon>
        <taxon>Alphaproteobacteria</taxon>
        <taxon>Rhodobacterales</taxon>
        <taxon>Paracoccaceae</taxon>
        <taxon>Paroceanicella</taxon>
    </lineage>
</organism>
<dbReference type="InterPro" id="IPR037923">
    <property type="entry name" value="HTH-like"/>
</dbReference>
<dbReference type="Pfam" id="PF12833">
    <property type="entry name" value="HTH_18"/>
    <property type="match status" value="1"/>
</dbReference>
<dbReference type="InterPro" id="IPR009057">
    <property type="entry name" value="Homeodomain-like_sf"/>
</dbReference>
<dbReference type="InterPro" id="IPR018060">
    <property type="entry name" value="HTH_AraC"/>
</dbReference>
<evidence type="ECO:0000256" key="3">
    <source>
        <dbReference type="ARBA" id="ARBA00023163"/>
    </source>
</evidence>
<dbReference type="Gene3D" id="2.60.120.10">
    <property type="entry name" value="Jelly Rolls"/>
    <property type="match status" value="1"/>
</dbReference>
<proteinExistence type="predicted"/>
<dbReference type="OrthoDB" id="9814125at2"/>
<dbReference type="KEGG" id="ppru:FDP22_08675"/>
<evidence type="ECO:0000256" key="1">
    <source>
        <dbReference type="ARBA" id="ARBA00023015"/>
    </source>
</evidence>
<evidence type="ECO:0000313" key="6">
    <source>
        <dbReference type="Proteomes" id="UP000305888"/>
    </source>
</evidence>
<keyword evidence="3" id="KW-0804">Transcription</keyword>
<dbReference type="PROSITE" id="PS01124">
    <property type="entry name" value="HTH_ARAC_FAMILY_2"/>
    <property type="match status" value="1"/>
</dbReference>
<sequence>MITTCVRIERSSLLRAIYSCAGPLATGEVGRIIAQIEHGSVYRMAIPSFELFGEADTTGDMPDVLHCESIAARSRIYDWSFVAHRHHGLHQFFWVSRGGGRVSIDGEPQGFGPHTLLFIPRLCVHGFAFTPGTSGWVVTLPASMPLPVPETPQVLKVNGVSDPASVTGIFSAIADEHSHERPGRAEALQAHAMLLSVWVMRAMEARETPPDSPRRKLMRRFGTLLEENYRQHWQVDRYAETLAVTPTHLTRTCREVTGKAASSLIQDRVLLEARRQLAYTDMRVSEIAQDLGYQDPAYFTRIFTNKVGRTPTAFRQAPGLGAPDRGEATS</sequence>
<dbReference type="AlphaFoldDB" id="A0A5B8FZ19"/>
<dbReference type="SUPFAM" id="SSF51215">
    <property type="entry name" value="Regulatory protein AraC"/>
    <property type="match status" value="1"/>
</dbReference>
<keyword evidence="2" id="KW-0238">DNA-binding</keyword>
<accession>A0A5B8FZ19</accession>
<dbReference type="CDD" id="cd06999">
    <property type="entry name" value="cupin_HpaA-like_N"/>
    <property type="match status" value="1"/>
</dbReference>
<dbReference type="GO" id="GO:0003700">
    <property type="term" value="F:DNA-binding transcription factor activity"/>
    <property type="evidence" value="ECO:0007669"/>
    <property type="project" value="InterPro"/>
</dbReference>
<evidence type="ECO:0000313" key="5">
    <source>
        <dbReference type="EMBL" id="QDL91842.1"/>
    </source>
</evidence>
<dbReference type="SUPFAM" id="SSF46689">
    <property type="entry name" value="Homeodomain-like"/>
    <property type="match status" value="1"/>
</dbReference>
<feature type="domain" description="HTH araC/xylS-type" evidence="4">
    <location>
        <begin position="219"/>
        <end position="317"/>
    </location>
</feature>
<keyword evidence="6" id="KW-1185">Reference proteome</keyword>
<dbReference type="Gene3D" id="1.10.10.60">
    <property type="entry name" value="Homeodomain-like"/>
    <property type="match status" value="1"/>
</dbReference>
<gene>
    <name evidence="5" type="ORF">FDP22_08675</name>
</gene>
<evidence type="ECO:0000256" key="2">
    <source>
        <dbReference type="ARBA" id="ARBA00023125"/>
    </source>
</evidence>
<protein>
    <submittedName>
        <fullName evidence="5">Helix-turn-helix domain-containing protein</fullName>
    </submittedName>
</protein>
<dbReference type="EMBL" id="CP040818">
    <property type="protein sequence ID" value="QDL91842.1"/>
    <property type="molecule type" value="Genomic_DNA"/>
</dbReference>
<dbReference type="InterPro" id="IPR047264">
    <property type="entry name" value="Cupin_HpaA-like_N"/>
</dbReference>
<dbReference type="InterPro" id="IPR014710">
    <property type="entry name" value="RmlC-like_jellyroll"/>
</dbReference>
<dbReference type="PRINTS" id="PR00032">
    <property type="entry name" value="HTHARAC"/>
</dbReference>